<dbReference type="EMBL" id="CP060139">
    <property type="protein sequence ID" value="QNR24693.1"/>
    <property type="molecule type" value="Genomic_DNA"/>
</dbReference>
<proteinExistence type="predicted"/>
<dbReference type="Pfam" id="PF08501">
    <property type="entry name" value="Shikimate_dh_N"/>
    <property type="match status" value="1"/>
</dbReference>
<dbReference type="GO" id="GO:0009073">
    <property type="term" value="P:aromatic amino acid family biosynthetic process"/>
    <property type="evidence" value="ECO:0007669"/>
    <property type="project" value="UniProtKB-KW"/>
</dbReference>
<protein>
    <submittedName>
        <fullName evidence="5">Shikimate dehydrogenase</fullName>
    </submittedName>
</protein>
<keyword evidence="6" id="KW-1185">Reference proteome</keyword>
<dbReference type="InterPro" id="IPR022893">
    <property type="entry name" value="Shikimate_DH_fam"/>
</dbReference>
<dbReference type="GO" id="GO:0019632">
    <property type="term" value="P:shikimate metabolic process"/>
    <property type="evidence" value="ECO:0007669"/>
    <property type="project" value="TreeGrafter"/>
</dbReference>
<evidence type="ECO:0000259" key="4">
    <source>
        <dbReference type="Pfam" id="PF08501"/>
    </source>
</evidence>
<accession>A0A7H0VG45</accession>
<dbReference type="InterPro" id="IPR046346">
    <property type="entry name" value="Aminoacid_DH-like_N_sf"/>
</dbReference>
<evidence type="ECO:0000256" key="1">
    <source>
        <dbReference type="ARBA" id="ARBA00004871"/>
    </source>
</evidence>
<keyword evidence="2" id="KW-0560">Oxidoreductase</keyword>
<feature type="domain" description="Shikimate dehydrogenase substrate binding N-terminal" evidence="4">
    <location>
        <begin position="5"/>
        <end position="86"/>
    </location>
</feature>
<dbReference type="GO" id="GO:0009423">
    <property type="term" value="P:chorismate biosynthetic process"/>
    <property type="evidence" value="ECO:0007669"/>
    <property type="project" value="TreeGrafter"/>
</dbReference>
<dbReference type="SUPFAM" id="SSF51735">
    <property type="entry name" value="NAD(P)-binding Rossmann-fold domains"/>
    <property type="match status" value="1"/>
</dbReference>
<keyword evidence="3" id="KW-0028">Amino-acid biosynthesis</keyword>
<dbReference type="PANTHER" id="PTHR21089">
    <property type="entry name" value="SHIKIMATE DEHYDROGENASE"/>
    <property type="match status" value="1"/>
</dbReference>
<evidence type="ECO:0000313" key="6">
    <source>
        <dbReference type="Proteomes" id="UP000516305"/>
    </source>
</evidence>
<evidence type="ECO:0000256" key="2">
    <source>
        <dbReference type="ARBA" id="ARBA00023002"/>
    </source>
</evidence>
<dbReference type="InterPro" id="IPR036291">
    <property type="entry name" value="NAD(P)-bd_dom_sf"/>
</dbReference>
<keyword evidence="3" id="KW-0057">Aromatic amino acid biosynthesis</keyword>
<name>A0A7H0VG45_9FLAO</name>
<reference evidence="5 6" key="1">
    <citation type="submission" date="2020-08" db="EMBL/GenBank/DDBJ databases">
        <title>Croceimicrobium hydrocarbonivorans gen. nov., sp. nov., a novel marine bacterium isolated from a bacterial consortium that degrades polyethylene terephthalate.</title>
        <authorList>
            <person name="Liu R."/>
        </authorList>
    </citation>
    <scope>NUCLEOTIDE SEQUENCE [LARGE SCALE GENOMIC DNA]</scope>
    <source>
        <strain evidence="5 6">A20-9</strain>
    </source>
</reference>
<dbReference type="PANTHER" id="PTHR21089:SF1">
    <property type="entry name" value="BIFUNCTIONAL 3-DEHYDROQUINATE DEHYDRATASE_SHIKIMATE DEHYDROGENASE, CHLOROPLASTIC"/>
    <property type="match status" value="1"/>
</dbReference>
<dbReference type="GO" id="GO:0005829">
    <property type="term" value="C:cytosol"/>
    <property type="evidence" value="ECO:0007669"/>
    <property type="project" value="TreeGrafter"/>
</dbReference>
<dbReference type="CDD" id="cd01065">
    <property type="entry name" value="NAD_bind_Shikimate_DH"/>
    <property type="match status" value="1"/>
</dbReference>
<dbReference type="KEGG" id="chyd:H4K34_02285"/>
<dbReference type="Gene3D" id="3.40.50.10860">
    <property type="entry name" value="Leucine Dehydrogenase, chain A, domain 1"/>
    <property type="match status" value="1"/>
</dbReference>
<dbReference type="Proteomes" id="UP000516305">
    <property type="component" value="Chromosome"/>
</dbReference>
<dbReference type="GO" id="GO:0004764">
    <property type="term" value="F:shikimate 3-dehydrogenase (NADP+) activity"/>
    <property type="evidence" value="ECO:0007669"/>
    <property type="project" value="InterPro"/>
</dbReference>
<dbReference type="AlphaFoldDB" id="A0A7H0VG45"/>
<sequence length="242" mass="26926">MQFGLIGKSLVHSFSAAYFQAKFEKLHLSDYRYLNCELASIDELSSLLADGQWQGFNVTIPYKEVCIPFLAGLSPEAQAIGAVNTIVRKGEEWWGHNTDHLGFRRALQESWPQMKLKKALILGSGGASKAVIYALEQMGIASQIVSRNPAKGQIDYQEAQSRLQEFPLIINTSPLGTFPDVDAMPSLEPQGDLSGHYFMDLIYNPEETLWLQKARAAGAAVLNGKSMLVYQAEAAWKLWQDQ</sequence>
<comment type="pathway">
    <text evidence="1">Metabolic intermediate biosynthesis; chorismate biosynthesis; chorismate from D-erythrose 4-phosphate and phosphoenolpyruvate: step 4/7.</text>
</comment>
<evidence type="ECO:0000313" key="5">
    <source>
        <dbReference type="EMBL" id="QNR24693.1"/>
    </source>
</evidence>
<dbReference type="RefSeq" id="WP_210759220.1">
    <property type="nucleotide sequence ID" value="NZ_CP060139.1"/>
</dbReference>
<dbReference type="GO" id="GO:0050661">
    <property type="term" value="F:NADP binding"/>
    <property type="evidence" value="ECO:0007669"/>
    <property type="project" value="TreeGrafter"/>
</dbReference>
<evidence type="ECO:0000256" key="3">
    <source>
        <dbReference type="ARBA" id="ARBA00023141"/>
    </source>
</evidence>
<dbReference type="SUPFAM" id="SSF53223">
    <property type="entry name" value="Aminoacid dehydrogenase-like, N-terminal domain"/>
    <property type="match status" value="1"/>
</dbReference>
<dbReference type="Gene3D" id="3.40.50.720">
    <property type="entry name" value="NAD(P)-binding Rossmann-like Domain"/>
    <property type="match status" value="1"/>
</dbReference>
<organism evidence="5 6">
    <name type="scientific">Croceimicrobium hydrocarbonivorans</name>
    <dbReference type="NCBI Taxonomy" id="2761580"/>
    <lineage>
        <taxon>Bacteria</taxon>
        <taxon>Pseudomonadati</taxon>
        <taxon>Bacteroidota</taxon>
        <taxon>Flavobacteriia</taxon>
        <taxon>Flavobacteriales</taxon>
        <taxon>Owenweeksiaceae</taxon>
        <taxon>Croceimicrobium</taxon>
    </lineage>
</organism>
<dbReference type="InterPro" id="IPR013708">
    <property type="entry name" value="Shikimate_DH-bd_N"/>
</dbReference>
<gene>
    <name evidence="5" type="ORF">H4K34_02285</name>
</gene>